<sequence length="744" mass="85381">MATKPPLSPWAQRYGLFYEIDSTLGQDGVQHSGYHTGHPRLDPKFFAEPISKPEIDNCAQFSHPNDIHKFFHIEHKQYGAFKGIKPWQHGSLMQYVRFSDRGLLPGGHWRPEVRYPEVIRPYRQARHEDMADISRLLDDDMIPVDENKWFPFLRRDRWYDLFGRQQVTSGKRWSIDQPKLWGKLSVSLELVNRILRIETDDLFGVLSVADTNTTKVLKALINDKHPALHTMLFGTLMMWRDTRAMQPFPEPFPNAKVLLSYNLYKSYCDLNDLDCPMEYLAHLSTEDWEGVLTDLLRDQTWGFSDNPEDLGTHMPAYGTIITLGVTMIDSLSKNDITLAERCHLQYYLARTILHEMMHSLATSRMRHTFPADPNVPDDYIEPEPFVDFDGIAELGYAMEQRIFGGVVVTLHGTGEYPFGLHHRSWPSLLQVDGDSDYGYKIGNHPIFSTVQDVTVCPLPAIYTSKQLSKSFWEDENIPRKSDNFFHFNQLLVGRTQFLPDNPLRWQEMTVDRGKIARGEVDPGETEMMVSTGQTNLAEFADIWESISEFATEFHNGNEIRCGQISLWFARTVPWSAGADLYRAALIPISVQSVQWIVHCIGLLMMAATPIRRFPIIQEEIETEAVLQLQPSARAPTLPPINIIPDFSVNHKSCIESELFDPINTGNEPVPVFDHINILNVLRSALQVVIDAKVRVSKPWVLEIMDPDFHHGLWAPDWDFKIPDYAPDQLAIWDEAQQVWVSPQA</sequence>
<dbReference type="OrthoDB" id="10254945at2759"/>
<protein>
    <submittedName>
        <fullName evidence="1">Uncharacterized protein</fullName>
    </submittedName>
</protein>
<evidence type="ECO:0000313" key="1">
    <source>
        <dbReference type="EMBL" id="TRX98542.1"/>
    </source>
</evidence>
<dbReference type="AlphaFoldDB" id="A0A553IEA1"/>
<gene>
    <name evidence="1" type="ORF">FHL15_000616</name>
</gene>
<dbReference type="EMBL" id="VFLP01000002">
    <property type="protein sequence ID" value="TRX98542.1"/>
    <property type="molecule type" value="Genomic_DNA"/>
</dbReference>
<reference evidence="2" key="1">
    <citation type="submission" date="2019-06" db="EMBL/GenBank/DDBJ databases">
        <title>Draft genome sequence of the griseofulvin-producing fungus Xylaria cubensis strain G536.</title>
        <authorList>
            <person name="Mead M.E."/>
            <person name="Raja H.A."/>
            <person name="Steenwyk J.L."/>
            <person name="Knowles S.L."/>
            <person name="Oberlies N.H."/>
            <person name="Rokas A."/>
        </authorList>
    </citation>
    <scope>NUCLEOTIDE SEQUENCE [LARGE SCALE GENOMIC DNA]</scope>
    <source>
        <strain evidence="2">G536</strain>
    </source>
</reference>
<organism evidence="1 2">
    <name type="scientific">Xylaria flabelliformis</name>
    <dbReference type="NCBI Taxonomy" id="2512241"/>
    <lineage>
        <taxon>Eukaryota</taxon>
        <taxon>Fungi</taxon>
        <taxon>Dikarya</taxon>
        <taxon>Ascomycota</taxon>
        <taxon>Pezizomycotina</taxon>
        <taxon>Sordariomycetes</taxon>
        <taxon>Xylariomycetidae</taxon>
        <taxon>Xylariales</taxon>
        <taxon>Xylariaceae</taxon>
        <taxon>Xylaria</taxon>
    </lineage>
</organism>
<dbReference type="STRING" id="2512241.A0A553IEA1"/>
<dbReference type="Proteomes" id="UP000319160">
    <property type="component" value="Unassembled WGS sequence"/>
</dbReference>
<comment type="caution">
    <text evidence="1">The sequence shown here is derived from an EMBL/GenBank/DDBJ whole genome shotgun (WGS) entry which is preliminary data.</text>
</comment>
<proteinExistence type="predicted"/>
<name>A0A553IEA1_9PEZI</name>
<keyword evidence="2" id="KW-1185">Reference proteome</keyword>
<evidence type="ECO:0000313" key="2">
    <source>
        <dbReference type="Proteomes" id="UP000319160"/>
    </source>
</evidence>
<accession>A0A553IEA1</accession>